<comment type="caution">
    <text evidence="2">The sequence shown here is derived from an EMBL/GenBank/DDBJ whole genome shotgun (WGS) entry which is preliminary data.</text>
</comment>
<protein>
    <submittedName>
        <fullName evidence="2">Uncharacterized protein</fullName>
    </submittedName>
</protein>
<evidence type="ECO:0000313" key="3">
    <source>
        <dbReference type="Proteomes" id="UP000247409"/>
    </source>
</evidence>
<name>A0A2V3IIU5_9FLOR</name>
<dbReference type="EMBL" id="NBIV01000181">
    <property type="protein sequence ID" value="PXF41968.1"/>
    <property type="molecule type" value="Genomic_DNA"/>
</dbReference>
<feature type="compositionally biased region" description="Low complexity" evidence="1">
    <location>
        <begin position="347"/>
        <end position="357"/>
    </location>
</feature>
<sequence>MPQARPIQRSHIPFPHFPTQHEPDCIDFLVHRLALPDHLATLAHYIHNTALPTASDPYTAACALYVASIAFRADQIPQLPLSRLLGAASSDRIPLRITTHFTHNPTMVVDSERHSPTSPQHLTPPSTPPEAPLVRRVHLSHTAFMVSAHVWRKLRYLIDRNLLVNHPSVPRLPWLFFIVAKATISSPTDCNLTHVQAYHLLLACLLQSGFIEAPDPERALFRVTCVVPSELQHYKRALDDLLHKCIRTRLPFLPHSDQVLQQICQQLDHAYDAQLTNVKHRLATDERIFLHAPNLAAVGSPPISPVFSASPLNQQPSASTTPGGATKRPSDGSNDDTTPPPNRRPRLLTTNSSHPSSARPPTPARRPRSASHTPMSTPTRFSRYAASTRADALDALATVAAVTPHSAASLPATPPPQPFP</sequence>
<proteinExistence type="predicted"/>
<evidence type="ECO:0000256" key="1">
    <source>
        <dbReference type="SAM" id="MobiDB-lite"/>
    </source>
</evidence>
<organism evidence="2 3">
    <name type="scientific">Gracilariopsis chorda</name>
    <dbReference type="NCBI Taxonomy" id="448386"/>
    <lineage>
        <taxon>Eukaryota</taxon>
        <taxon>Rhodophyta</taxon>
        <taxon>Florideophyceae</taxon>
        <taxon>Rhodymeniophycidae</taxon>
        <taxon>Gracilariales</taxon>
        <taxon>Gracilariaceae</taxon>
        <taxon>Gracilariopsis</taxon>
    </lineage>
</organism>
<gene>
    <name evidence="2" type="ORF">BWQ96_08275</name>
</gene>
<dbReference type="Proteomes" id="UP000247409">
    <property type="component" value="Unassembled WGS sequence"/>
</dbReference>
<evidence type="ECO:0000313" key="2">
    <source>
        <dbReference type="EMBL" id="PXF41968.1"/>
    </source>
</evidence>
<feature type="region of interest" description="Disordered" evidence="1">
    <location>
        <begin position="106"/>
        <end position="130"/>
    </location>
</feature>
<feature type="compositionally biased region" description="Polar residues" evidence="1">
    <location>
        <begin position="310"/>
        <end position="323"/>
    </location>
</feature>
<feature type="region of interest" description="Disordered" evidence="1">
    <location>
        <begin position="306"/>
        <end position="382"/>
    </location>
</feature>
<accession>A0A2V3IIU5</accession>
<dbReference type="AlphaFoldDB" id="A0A2V3IIU5"/>
<keyword evidence="3" id="KW-1185">Reference proteome</keyword>
<reference evidence="2 3" key="1">
    <citation type="journal article" date="2018" name="Mol. Biol. Evol.">
        <title>Analysis of the draft genome of the red seaweed Gracilariopsis chorda provides insights into genome size evolution in Rhodophyta.</title>
        <authorList>
            <person name="Lee J."/>
            <person name="Yang E.C."/>
            <person name="Graf L."/>
            <person name="Yang J.H."/>
            <person name="Qiu H."/>
            <person name="Zel Zion U."/>
            <person name="Chan C.X."/>
            <person name="Stephens T.G."/>
            <person name="Weber A.P.M."/>
            <person name="Boo G.H."/>
            <person name="Boo S.M."/>
            <person name="Kim K.M."/>
            <person name="Shin Y."/>
            <person name="Jung M."/>
            <person name="Lee S.J."/>
            <person name="Yim H.S."/>
            <person name="Lee J.H."/>
            <person name="Bhattacharya D."/>
            <person name="Yoon H.S."/>
        </authorList>
    </citation>
    <scope>NUCLEOTIDE SEQUENCE [LARGE SCALE GENOMIC DNA]</scope>
    <source>
        <strain evidence="2 3">SKKU-2015</strain>
        <tissue evidence="2">Whole body</tissue>
    </source>
</reference>